<keyword evidence="3" id="KW-1185">Reference proteome</keyword>
<dbReference type="AlphaFoldDB" id="A0A9W7J7Q3"/>
<protein>
    <recommendedName>
        <fullName evidence="1">Myb/SANT-like domain-containing protein</fullName>
    </recommendedName>
</protein>
<dbReference type="PANTHER" id="PTHR46250">
    <property type="entry name" value="MYB/SANT-LIKE DNA-BINDING DOMAIN PROTEIN-RELATED"/>
    <property type="match status" value="1"/>
</dbReference>
<reference evidence="2" key="1">
    <citation type="submission" date="2023-05" db="EMBL/GenBank/DDBJ databases">
        <title>Genome and transcriptome analyses reveal genes involved in the formation of fine ridges on petal epidermal cells in Hibiscus trionum.</title>
        <authorList>
            <person name="Koshimizu S."/>
            <person name="Masuda S."/>
            <person name="Ishii T."/>
            <person name="Shirasu K."/>
            <person name="Hoshino A."/>
            <person name="Arita M."/>
        </authorList>
    </citation>
    <scope>NUCLEOTIDE SEQUENCE</scope>
    <source>
        <strain evidence="2">Hamamatsu line</strain>
    </source>
</reference>
<dbReference type="OrthoDB" id="618098at2759"/>
<evidence type="ECO:0000313" key="2">
    <source>
        <dbReference type="EMBL" id="GMJ06824.1"/>
    </source>
</evidence>
<dbReference type="Proteomes" id="UP001165190">
    <property type="component" value="Unassembled WGS sequence"/>
</dbReference>
<dbReference type="EMBL" id="BSYR01000046">
    <property type="protein sequence ID" value="GMJ06824.1"/>
    <property type="molecule type" value="Genomic_DNA"/>
</dbReference>
<gene>
    <name evidence="2" type="ORF">HRI_004351600</name>
</gene>
<dbReference type="PANTHER" id="PTHR46250:SF15">
    <property type="entry name" value="OS01G0523800 PROTEIN"/>
    <property type="match status" value="1"/>
</dbReference>
<sequence>MSTSNTESQRGQKQAVERIKSVATKRMWTKQEDAALIECLHILAEDSHWKGDNGTFRSGYLSYLEKMLGTKLPTSQIRANLHIESRVKLLKRQYNALSEMLNIGSGFGWNEEEKCLTAPKTVFDDWVKSHPTAAGLRNKPFPFFDDLVQIFGKERATGTAAETAADVVKDLDAEDNTFLDALDAEEGVKDSESRDEVGASTCQASDAAATAMKKYVSSKKRPRGDDGLSALVEEIGKFGATYRETTHEIKGIATFFKKKK</sequence>
<evidence type="ECO:0000259" key="1">
    <source>
        <dbReference type="Pfam" id="PF12776"/>
    </source>
</evidence>
<dbReference type="Pfam" id="PF12776">
    <property type="entry name" value="Myb_DNA-bind_3"/>
    <property type="match status" value="1"/>
</dbReference>
<accession>A0A9W7J7Q3</accession>
<name>A0A9W7J7Q3_HIBTR</name>
<proteinExistence type="predicted"/>
<evidence type="ECO:0000313" key="3">
    <source>
        <dbReference type="Proteomes" id="UP001165190"/>
    </source>
</evidence>
<dbReference type="InterPro" id="IPR024752">
    <property type="entry name" value="Myb/SANT-like_dom"/>
</dbReference>
<feature type="domain" description="Myb/SANT-like" evidence="1">
    <location>
        <begin position="27"/>
        <end position="124"/>
    </location>
</feature>
<organism evidence="2 3">
    <name type="scientific">Hibiscus trionum</name>
    <name type="common">Flower of an hour</name>
    <dbReference type="NCBI Taxonomy" id="183268"/>
    <lineage>
        <taxon>Eukaryota</taxon>
        <taxon>Viridiplantae</taxon>
        <taxon>Streptophyta</taxon>
        <taxon>Embryophyta</taxon>
        <taxon>Tracheophyta</taxon>
        <taxon>Spermatophyta</taxon>
        <taxon>Magnoliopsida</taxon>
        <taxon>eudicotyledons</taxon>
        <taxon>Gunneridae</taxon>
        <taxon>Pentapetalae</taxon>
        <taxon>rosids</taxon>
        <taxon>malvids</taxon>
        <taxon>Malvales</taxon>
        <taxon>Malvaceae</taxon>
        <taxon>Malvoideae</taxon>
        <taxon>Hibiscus</taxon>
    </lineage>
</organism>
<comment type="caution">
    <text evidence="2">The sequence shown here is derived from an EMBL/GenBank/DDBJ whole genome shotgun (WGS) entry which is preliminary data.</text>
</comment>